<gene>
    <name evidence="2" type="ORF">B7463_g10059</name>
</gene>
<name>A0A3E2GYQ8_SCYLI</name>
<organism evidence="2 3">
    <name type="scientific">Scytalidium lignicola</name>
    <name type="common">Hyphomycete</name>
    <dbReference type="NCBI Taxonomy" id="5539"/>
    <lineage>
        <taxon>Eukaryota</taxon>
        <taxon>Fungi</taxon>
        <taxon>Dikarya</taxon>
        <taxon>Ascomycota</taxon>
        <taxon>Pezizomycotina</taxon>
        <taxon>Leotiomycetes</taxon>
        <taxon>Leotiomycetes incertae sedis</taxon>
        <taxon>Scytalidium</taxon>
    </lineage>
</organism>
<proteinExistence type="predicted"/>
<comment type="caution">
    <text evidence="2">The sequence shown here is derived from an EMBL/GenBank/DDBJ whole genome shotgun (WGS) entry which is preliminary data.</text>
</comment>
<evidence type="ECO:0000313" key="2">
    <source>
        <dbReference type="EMBL" id="RFU26290.1"/>
    </source>
</evidence>
<keyword evidence="3" id="KW-1185">Reference proteome</keyword>
<evidence type="ECO:0000256" key="1">
    <source>
        <dbReference type="SAM" id="MobiDB-lite"/>
    </source>
</evidence>
<protein>
    <submittedName>
        <fullName evidence="2">Uncharacterized protein</fullName>
    </submittedName>
</protein>
<feature type="region of interest" description="Disordered" evidence="1">
    <location>
        <begin position="95"/>
        <end position="114"/>
    </location>
</feature>
<feature type="non-terminal residue" evidence="2">
    <location>
        <position position="1"/>
    </location>
</feature>
<dbReference type="EMBL" id="NCSJ02000271">
    <property type="protein sequence ID" value="RFU26290.1"/>
    <property type="molecule type" value="Genomic_DNA"/>
</dbReference>
<evidence type="ECO:0000313" key="3">
    <source>
        <dbReference type="Proteomes" id="UP000258309"/>
    </source>
</evidence>
<feature type="non-terminal residue" evidence="2">
    <location>
        <position position="169"/>
    </location>
</feature>
<dbReference type="Proteomes" id="UP000258309">
    <property type="component" value="Unassembled WGS sequence"/>
</dbReference>
<sequence>MGEMRSGIGLGVATVESIGGHFGKAIQQPLGIKSGDGCASDLPGIVHGLLVVMELYSKRSSLGCPVPAFVAIRFALALAPSALEVEFVRFQKRNDPPAESRRGEGLSGQGERKTTSKVVVSESIPGGNQHWLVQFCWVVELFSWMLVAGVATAASKMLGYKLCGHWGTG</sequence>
<accession>A0A3E2GYQ8</accession>
<dbReference type="AlphaFoldDB" id="A0A3E2GYQ8"/>
<dbReference type="OrthoDB" id="4435313at2759"/>
<reference evidence="2 3" key="1">
    <citation type="submission" date="2018-05" db="EMBL/GenBank/DDBJ databases">
        <title>Draft genome sequence of Scytalidium lignicola DSM 105466, a ubiquitous saprotrophic fungus.</title>
        <authorList>
            <person name="Buettner E."/>
            <person name="Gebauer A.M."/>
            <person name="Hofrichter M."/>
            <person name="Liers C."/>
            <person name="Kellner H."/>
        </authorList>
    </citation>
    <scope>NUCLEOTIDE SEQUENCE [LARGE SCALE GENOMIC DNA]</scope>
    <source>
        <strain evidence="2 3">DSM 105466</strain>
    </source>
</reference>